<accession>A0A6A5BEU0</accession>
<feature type="compositionally biased region" description="Low complexity" evidence="2">
    <location>
        <begin position="127"/>
        <end position="181"/>
    </location>
</feature>
<dbReference type="GeneID" id="68109421"/>
<dbReference type="OMA" id="AQVCVEL"/>
<dbReference type="InterPro" id="IPR001565">
    <property type="entry name" value="Synaptotagmin"/>
</dbReference>
<dbReference type="PRINTS" id="PR00360">
    <property type="entry name" value="C2DOMAIN"/>
</dbReference>
<dbReference type="SMART" id="SM00239">
    <property type="entry name" value="C2"/>
    <property type="match status" value="1"/>
</dbReference>
<evidence type="ECO:0000313" key="5">
    <source>
        <dbReference type="EMBL" id="KAF0979133.1"/>
    </source>
</evidence>
<dbReference type="PRINTS" id="PR00399">
    <property type="entry name" value="SYNAPTOTAGMN"/>
</dbReference>
<name>A0A6A5BEU0_NAEFO</name>
<dbReference type="Proteomes" id="UP000444721">
    <property type="component" value="Unassembled WGS sequence"/>
</dbReference>
<feature type="region of interest" description="Disordered" evidence="2">
    <location>
        <begin position="124"/>
        <end position="194"/>
    </location>
</feature>
<dbReference type="RefSeq" id="XP_044563846.1">
    <property type="nucleotide sequence ID" value="XM_044705373.1"/>
</dbReference>
<evidence type="ECO:0000256" key="1">
    <source>
        <dbReference type="ARBA" id="ARBA00022737"/>
    </source>
</evidence>
<sequence>MGRLKVTIISARDLEGKDVGGTSDPYVKATVAGVTHKTDHVNKTCNPTWNTTLFFDIPPTVNAATESITFEVYDYDRFGGNDIIGKATIALGTLTRGIPERVDLKLTYSKKGLLTVELLAEDFGQNPPQQQGFPQQQQQQPYGYPPQQGYGYPPQQQPYGGYPPQQPYGGYPPQQPYGGYPPQQPPYGGYPPYQ</sequence>
<protein>
    <recommendedName>
        <fullName evidence="3">C2 domain-containing protein</fullName>
    </recommendedName>
</protein>
<proteinExistence type="predicted"/>
<reference evidence="4 6" key="1">
    <citation type="journal article" date="2019" name="Sci. Rep.">
        <title>Nanopore sequencing improves the draft genome of the human pathogenic amoeba Naegleria fowleri.</title>
        <authorList>
            <person name="Liechti N."/>
            <person name="Schurch N."/>
            <person name="Bruggmann R."/>
            <person name="Wittwer M."/>
        </authorList>
    </citation>
    <scope>NUCLEOTIDE SEQUENCE [LARGE SCALE GENOMIC DNA]</scope>
    <source>
        <strain evidence="4 6">ATCC 30894</strain>
    </source>
</reference>
<feature type="compositionally biased region" description="Pro residues" evidence="2">
    <location>
        <begin position="182"/>
        <end position="194"/>
    </location>
</feature>
<dbReference type="GO" id="GO:0016020">
    <property type="term" value="C:membrane"/>
    <property type="evidence" value="ECO:0007669"/>
    <property type="project" value="InterPro"/>
</dbReference>
<evidence type="ECO:0000313" key="4">
    <source>
        <dbReference type="EMBL" id="KAF0971559.1"/>
    </source>
</evidence>
<dbReference type="VEuPathDB" id="AmoebaDB:NfTy_035000"/>
<dbReference type="EMBL" id="VFQX01000028">
    <property type="protein sequence ID" value="KAF0979133.1"/>
    <property type="molecule type" value="Genomic_DNA"/>
</dbReference>
<keyword evidence="6" id="KW-1185">Reference proteome</keyword>
<dbReference type="InterPro" id="IPR035892">
    <property type="entry name" value="C2_domain_sf"/>
</dbReference>
<gene>
    <name evidence="5" type="ORF">FDP41_002203</name>
    <name evidence="4" type="ORF">FDP41_010165</name>
</gene>
<comment type="caution">
    <text evidence="4">The sequence shown here is derived from an EMBL/GenBank/DDBJ whole genome shotgun (WGS) entry which is preliminary data.</text>
</comment>
<dbReference type="VEuPathDB" id="AmoebaDB:FDP41_002203"/>
<dbReference type="AlphaFoldDB" id="A0A6A5BEU0"/>
<dbReference type="Gene3D" id="2.60.40.150">
    <property type="entry name" value="C2 domain"/>
    <property type="match status" value="1"/>
</dbReference>
<dbReference type="VEuPathDB" id="AmoebaDB:FDP41_010165"/>
<keyword evidence="1" id="KW-0677">Repeat</keyword>
<dbReference type="PANTHER" id="PTHR47800:SF5">
    <property type="entry name" value="FER-1-LIKE PROTEIN 6"/>
    <property type="match status" value="1"/>
</dbReference>
<dbReference type="CDD" id="cd00030">
    <property type="entry name" value="C2"/>
    <property type="match status" value="1"/>
</dbReference>
<dbReference type="Pfam" id="PF00168">
    <property type="entry name" value="C2"/>
    <property type="match status" value="1"/>
</dbReference>
<organism evidence="4 6">
    <name type="scientific">Naegleria fowleri</name>
    <name type="common">Brain eating amoeba</name>
    <dbReference type="NCBI Taxonomy" id="5763"/>
    <lineage>
        <taxon>Eukaryota</taxon>
        <taxon>Discoba</taxon>
        <taxon>Heterolobosea</taxon>
        <taxon>Tetramitia</taxon>
        <taxon>Eutetramitia</taxon>
        <taxon>Vahlkampfiidae</taxon>
        <taxon>Naegleria</taxon>
    </lineage>
</organism>
<evidence type="ECO:0000259" key="3">
    <source>
        <dbReference type="PROSITE" id="PS50004"/>
    </source>
</evidence>
<dbReference type="PANTHER" id="PTHR47800">
    <property type="entry name" value="C2 DOMAIN-CONTAINING PROTEIN"/>
    <property type="match status" value="1"/>
</dbReference>
<evidence type="ECO:0000256" key="2">
    <source>
        <dbReference type="SAM" id="MobiDB-lite"/>
    </source>
</evidence>
<dbReference type="InterPro" id="IPR000008">
    <property type="entry name" value="C2_dom"/>
</dbReference>
<dbReference type="EMBL" id="VFQX01000076">
    <property type="protein sequence ID" value="KAF0971559.1"/>
    <property type="molecule type" value="Genomic_DNA"/>
</dbReference>
<dbReference type="PROSITE" id="PS50004">
    <property type="entry name" value="C2"/>
    <property type="match status" value="1"/>
</dbReference>
<feature type="domain" description="C2" evidence="3">
    <location>
        <begin position="1"/>
        <end position="106"/>
    </location>
</feature>
<dbReference type="GO" id="GO:0010628">
    <property type="term" value="P:positive regulation of gene expression"/>
    <property type="evidence" value="ECO:0007669"/>
    <property type="project" value="TreeGrafter"/>
</dbReference>
<dbReference type="OrthoDB" id="5973539at2759"/>
<evidence type="ECO:0000313" key="6">
    <source>
        <dbReference type="Proteomes" id="UP000444721"/>
    </source>
</evidence>
<dbReference type="VEuPathDB" id="AmoebaDB:NF0121680"/>
<dbReference type="SUPFAM" id="SSF49562">
    <property type="entry name" value="C2 domain (Calcium/lipid-binding domain, CaLB)"/>
    <property type="match status" value="1"/>
</dbReference>